<dbReference type="AlphaFoldDB" id="A0A4S1W943"/>
<keyword evidence="4" id="KW-1185">Reference proteome</keyword>
<dbReference type="Pfam" id="PF11175">
    <property type="entry name" value="DUF2961"/>
    <property type="match status" value="1"/>
</dbReference>
<dbReference type="Proteomes" id="UP000309848">
    <property type="component" value="Unassembled WGS sequence"/>
</dbReference>
<dbReference type="OrthoDB" id="2518538at2"/>
<evidence type="ECO:0000313" key="3">
    <source>
        <dbReference type="EMBL" id="TGX39289.1"/>
    </source>
</evidence>
<evidence type="ECO:0000256" key="2">
    <source>
        <dbReference type="SAM" id="SignalP"/>
    </source>
</evidence>
<dbReference type="Gene3D" id="2.60.120.1390">
    <property type="match status" value="1"/>
</dbReference>
<evidence type="ECO:0000313" key="4">
    <source>
        <dbReference type="Proteomes" id="UP000309848"/>
    </source>
</evidence>
<proteinExistence type="predicted"/>
<protein>
    <submittedName>
        <fullName evidence="3">DUF2961 domain-containing protein</fullName>
    </submittedName>
</protein>
<dbReference type="EMBL" id="SRXU01000008">
    <property type="protein sequence ID" value="TGX39289.1"/>
    <property type="molecule type" value="Genomic_DNA"/>
</dbReference>
<gene>
    <name evidence="3" type="ORF">E5A74_17390</name>
</gene>
<name>A0A4S1W943_9SPHN</name>
<dbReference type="InterPro" id="IPR021345">
    <property type="entry name" value="DUF2961"/>
</dbReference>
<evidence type="ECO:0000256" key="1">
    <source>
        <dbReference type="SAM" id="MobiDB-lite"/>
    </source>
</evidence>
<organism evidence="3 4">
    <name type="scientific">Sphingomonas naasensis</name>
    <dbReference type="NCBI Taxonomy" id="1344951"/>
    <lineage>
        <taxon>Bacteria</taxon>
        <taxon>Pseudomonadati</taxon>
        <taxon>Pseudomonadota</taxon>
        <taxon>Alphaproteobacteria</taxon>
        <taxon>Sphingomonadales</taxon>
        <taxon>Sphingomonadaceae</taxon>
        <taxon>Sphingomonas</taxon>
    </lineage>
</organism>
<feature type="signal peptide" evidence="2">
    <location>
        <begin position="1"/>
        <end position="19"/>
    </location>
</feature>
<sequence>MQILRYAGLALLVAVSAHAAAQDQDGTLYRFQQDGRPRWASPENREAARGAGGRENRGGKGHAFDTLPAGASITLADMRGAGIIDRMWITTEDRSPEMLRGLRLDIYWDGAAKPAVSVPLGDFFGAGAGALVPMETALVASPEGRSYVSYLPMPFRKGARVVVTNESGKQLNLIFWDVNYREMAAPPKDALYLHAYWSRTRATALGRDFQVLPRVTGKGRFLGSIVTTLTDPAYGKSWWGEGEAKIYLDGDGPNATLVGTGTEDYIGTGWGQGAYVNRFQGSLVADEPRGRWTYYRFHVPDPIFFDRDVRVDLQQIGGWPKDKVIGLLNAGAKLKPVTIDPGQRTNFQQLLSSGKQVTDPGLPNGWTNFYRSDDVSAVAFFYLDKPVSDLPALAPAAERLAALRPPAPPEKKAAEPGNPGQ</sequence>
<feature type="chain" id="PRO_5020881259" evidence="2">
    <location>
        <begin position="20"/>
        <end position="421"/>
    </location>
</feature>
<keyword evidence="2" id="KW-0732">Signal</keyword>
<feature type="region of interest" description="Disordered" evidence="1">
    <location>
        <begin position="33"/>
        <end position="63"/>
    </location>
</feature>
<comment type="caution">
    <text evidence="3">The sequence shown here is derived from an EMBL/GenBank/DDBJ whole genome shotgun (WGS) entry which is preliminary data.</text>
</comment>
<reference evidence="3 4" key="1">
    <citation type="submission" date="2019-04" db="EMBL/GenBank/DDBJ databases">
        <title>Sphingomonas psychrotolerans sp. nov., isolated from soil in the Tianshan Mountains, Xinjiang, China.</title>
        <authorList>
            <person name="Luo Y."/>
            <person name="Sheng H."/>
        </authorList>
    </citation>
    <scope>NUCLEOTIDE SEQUENCE [LARGE SCALE GENOMIC DNA]</scope>
    <source>
        <strain evidence="3 4">KIS18-15</strain>
    </source>
</reference>
<dbReference type="RefSeq" id="WP_135986898.1">
    <property type="nucleotide sequence ID" value="NZ_JAASQM010000001.1"/>
</dbReference>
<feature type="compositionally biased region" description="Basic and acidic residues" evidence="1">
    <location>
        <begin position="33"/>
        <end position="58"/>
    </location>
</feature>
<accession>A0A4S1W943</accession>